<dbReference type="PROSITE" id="PS51257">
    <property type="entry name" value="PROKAR_LIPOPROTEIN"/>
    <property type="match status" value="1"/>
</dbReference>
<dbReference type="KEGG" id="tun:J9260_14415"/>
<feature type="signal peptide" evidence="10">
    <location>
        <begin position="1"/>
        <end position="20"/>
    </location>
</feature>
<evidence type="ECO:0000256" key="9">
    <source>
        <dbReference type="ARBA" id="ARBA00048348"/>
    </source>
</evidence>
<organism evidence="12 13">
    <name type="scientific">Thiothrix unzii</name>
    <dbReference type="NCBI Taxonomy" id="111769"/>
    <lineage>
        <taxon>Bacteria</taxon>
        <taxon>Pseudomonadati</taxon>
        <taxon>Pseudomonadota</taxon>
        <taxon>Gammaproteobacteria</taxon>
        <taxon>Thiotrichales</taxon>
        <taxon>Thiotrichaceae</taxon>
        <taxon>Thiothrix</taxon>
    </lineage>
</organism>
<dbReference type="Pfam" id="PF00194">
    <property type="entry name" value="Carb_anhydrase"/>
    <property type="match status" value="1"/>
</dbReference>
<keyword evidence="7 10" id="KW-0862">Zinc</keyword>
<dbReference type="SUPFAM" id="SSF51069">
    <property type="entry name" value="Carbonic anhydrase"/>
    <property type="match status" value="1"/>
</dbReference>
<feature type="chain" id="PRO_5038166438" description="Carbonic anhydrase" evidence="10">
    <location>
        <begin position="21"/>
        <end position="250"/>
    </location>
</feature>
<dbReference type="PROSITE" id="PS00162">
    <property type="entry name" value="ALPHA_CA_1"/>
    <property type="match status" value="1"/>
</dbReference>
<comment type="cofactor">
    <cofactor evidence="1 10">
        <name>Zn(2+)</name>
        <dbReference type="ChEBI" id="CHEBI:29105"/>
    </cofactor>
</comment>
<dbReference type="CDD" id="cd03124">
    <property type="entry name" value="alpha_CA_prokaryotic_like"/>
    <property type="match status" value="1"/>
</dbReference>
<sequence>MKKVILLSTLCLLAACGEKAHETAHNNKAHWSYDGEAGPRNWAALTPEFSPCSGKNQSPINLAGFTEAELPPLEFKYGSGLGKDVENNGHTIQVNYADGNAVKLDSVWFSLKQFHFHAPSENHINGKAFPMEAHLVHKDNTGDLTVVALMFEEGEANPELEKVWAEMPANANTVDPLDSKVDVTALLPENRDYYRFNGSLTTPPCTEGVRWIVMKNPVTASKEQIEKFAHIMHHPNNRPLQATNARPVLQ</sequence>
<evidence type="ECO:0000256" key="7">
    <source>
        <dbReference type="ARBA" id="ARBA00022833"/>
    </source>
</evidence>
<dbReference type="RefSeq" id="WP_210218415.1">
    <property type="nucleotide sequence ID" value="NZ_CP072793.1"/>
</dbReference>
<evidence type="ECO:0000256" key="6">
    <source>
        <dbReference type="ARBA" id="ARBA00022723"/>
    </source>
</evidence>
<dbReference type="InterPro" id="IPR018338">
    <property type="entry name" value="Carbonic_anhydrase_a-class_CS"/>
</dbReference>
<evidence type="ECO:0000313" key="12">
    <source>
        <dbReference type="EMBL" id="QTR52883.1"/>
    </source>
</evidence>
<dbReference type="AlphaFoldDB" id="A0A975F8D6"/>
<dbReference type="PROSITE" id="PS51144">
    <property type="entry name" value="ALPHA_CA_2"/>
    <property type="match status" value="1"/>
</dbReference>
<comment type="catalytic activity">
    <reaction evidence="9 10">
        <text>hydrogencarbonate + H(+) = CO2 + H2O</text>
        <dbReference type="Rhea" id="RHEA:10748"/>
        <dbReference type="ChEBI" id="CHEBI:15377"/>
        <dbReference type="ChEBI" id="CHEBI:15378"/>
        <dbReference type="ChEBI" id="CHEBI:16526"/>
        <dbReference type="ChEBI" id="CHEBI:17544"/>
        <dbReference type="EC" id="4.2.1.1"/>
    </reaction>
</comment>
<dbReference type="EC" id="4.2.1.1" evidence="4 10"/>
<comment type="function">
    <text evidence="2 10">Reversible hydration of carbon dioxide.</text>
</comment>
<name>A0A975F8D6_9GAMM</name>
<evidence type="ECO:0000256" key="8">
    <source>
        <dbReference type="ARBA" id="ARBA00023239"/>
    </source>
</evidence>
<dbReference type="GO" id="GO:0008270">
    <property type="term" value="F:zinc ion binding"/>
    <property type="evidence" value="ECO:0007669"/>
    <property type="project" value="UniProtKB-UniRule"/>
</dbReference>
<gene>
    <name evidence="12" type="ORF">J9260_14415</name>
</gene>
<dbReference type="InterPro" id="IPR041891">
    <property type="entry name" value="Alpha_CA_prokaryot-like"/>
</dbReference>
<dbReference type="InterPro" id="IPR036398">
    <property type="entry name" value="CA_dom_sf"/>
</dbReference>
<dbReference type="SMART" id="SM01057">
    <property type="entry name" value="Carb_anhydrase"/>
    <property type="match status" value="1"/>
</dbReference>
<comment type="similarity">
    <text evidence="3 10">Belongs to the alpha-carbonic anhydrase family.</text>
</comment>
<dbReference type="GO" id="GO:0004089">
    <property type="term" value="F:carbonate dehydratase activity"/>
    <property type="evidence" value="ECO:0007669"/>
    <property type="project" value="UniProtKB-UniRule"/>
</dbReference>
<dbReference type="InterPro" id="IPR001148">
    <property type="entry name" value="CA_dom"/>
</dbReference>
<dbReference type="Proteomes" id="UP000672009">
    <property type="component" value="Chromosome"/>
</dbReference>
<dbReference type="EMBL" id="CP072793">
    <property type="protein sequence ID" value="QTR52883.1"/>
    <property type="molecule type" value="Genomic_DNA"/>
</dbReference>
<accession>A0A975F8D6</accession>
<evidence type="ECO:0000313" key="13">
    <source>
        <dbReference type="Proteomes" id="UP000672009"/>
    </source>
</evidence>
<evidence type="ECO:0000256" key="2">
    <source>
        <dbReference type="ARBA" id="ARBA00002904"/>
    </source>
</evidence>
<dbReference type="Gene3D" id="3.10.200.10">
    <property type="entry name" value="Alpha carbonic anhydrase"/>
    <property type="match status" value="1"/>
</dbReference>
<dbReference type="PANTHER" id="PTHR18952">
    <property type="entry name" value="CARBONIC ANHYDRASE"/>
    <property type="match status" value="1"/>
</dbReference>
<keyword evidence="8 10" id="KW-0456">Lyase</keyword>
<keyword evidence="6 10" id="KW-0479">Metal-binding</keyword>
<evidence type="ECO:0000256" key="5">
    <source>
        <dbReference type="ARBA" id="ARBA00014628"/>
    </source>
</evidence>
<keyword evidence="10" id="KW-0732">Signal</keyword>
<evidence type="ECO:0000256" key="4">
    <source>
        <dbReference type="ARBA" id="ARBA00012925"/>
    </source>
</evidence>
<evidence type="ECO:0000256" key="3">
    <source>
        <dbReference type="ARBA" id="ARBA00010718"/>
    </source>
</evidence>
<dbReference type="PANTHER" id="PTHR18952:SF265">
    <property type="entry name" value="CARBONIC ANHYDRASE"/>
    <property type="match status" value="1"/>
</dbReference>
<evidence type="ECO:0000256" key="1">
    <source>
        <dbReference type="ARBA" id="ARBA00001947"/>
    </source>
</evidence>
<feature type="domain" description="Alpha-carbonic anhydrase" evidence="11">
    <location>
        <begin position="29"/>
        <end position="250"/>
    </location>
</feature>
<reference evidence="12" key="1">
    <citation type="submission" date="2021-04" db="EMBL/GenBank/DDBJ databases">
        <title>Genomics, taxonomy and metabolism of representatives of sulfur bacteria of the genus Thiothrix: Thiothrix fructosivorans QT, Thiothrix unzii A1T and three new species, Thiothrix subterranea sp. nov., Thiothrix litoralis sp. nov. and 'Candidatus Thiothrix anitrata' sp. nov.</title>
        <authorList>
            <person name="Ravin N.V."/>
            <person name="Smolyakov D."/>
            <person name="Rudenko T.S."/>
            <person name="Mardanov A.V."/>
            <person name="Beletsky A.V."/>
            <person name="Markov N.D."/>
            <person name="Fomenkov A.I."/>
            <person name="Roberts R.J."/>
            <person name="Karnachuk O.V."/>
            <person name="Novikov A."/>
            <person name="Grabovich M.Y."/>
        </authorList>
    </citation>
    <scope>NUCLEOTIDE SEQUENCE</scope>
    <source>
        <strain evidence="12">A1</strain>
    </source>
</reference>
<proteinExistence type="inferred from homology"/>
<protein>
    <recommendedName>
        <fullName evidence="5 10">Carbonic anhydrase</fullName>
        <ecNumber evidence="4 10">4.2.1.1</ecNumber>
    </recommendedName>
</protein>
<keyword evidence="13" id="KW-1185">Reference proteome</keyword>
<evidence type="ECO:0000256" key="10">
    <source>
        <dbReference type="RuleBase" id="RU367011"/>
    </source>
</evidence>
<dbReference type="InterPro" id="IPR023561">
    <property type="entry name" value="Carbonic_anhydrase_a-class"/>
</dbReference>
<evidence type="ECO:0000259" key="11">
    <source>
        <dbReference type="PROSITE" id="PS51144"/>
    </source>
</evidence>